<dbReference type="PANTHER" id="PTHR42953:SF8">
    <property type="entry name" value="ZINT DOMAIN-CONTAINING PROTEIN"/>
    <property type="match status" value="1"/>
</dbReference>
<evidence type="ECO:0000256" key="1">
    <source>
        <dbReference type="ARBA" id="ARBA00022448"/>
    </source>
</evidence>
<dbReference type="SUPFAM" id="SSF53807">
    <property type="entry name" value="Helical backbone' metal receptor"/>
    <property type="match status" value="1"/>
</dbReference>
<sequence>MKFKPLLMVLALGIGTALAGCSSSSANNASDNKNKKLEVYTTIYPLQDFTEKIGGKYVEAKSILPTGVDAHSFEPTTKTMVKIANADAFVYSGIGLEGFADKAQSTLKNEDVALVEAAKGIELAKSSEDEHAHEDEDEHAHEEEHNHGDTDPHVWLDPVLAIQLAENIKNELIELKPDKKAEFEKNFQALKTQLEDVDQELKTTIGDAPHKEILVSHAAYGYWEKRYGLKQISVAGLSPTNEPSQKQLENIVKQAKKDHIKYFIFDQNLKPKVSTLVKNEVGAQALTLHNLESLTKNDVKNKEDYFSIMQLNIDTLKKALY</sequence>
<dbReference type="InterPro" id="IPR050492">
    <property type="entry name" value="Bact_metal-bind_prot9"/>
</dbReference>
<dbReference type="GO" id="GO:0007155">
    <property type="term" value="P:cell adhesion"/>
    <property type="evidence" value="ECO:0007669"/>
    <property type="project" value="InterPro"/>
</dbReference>
<dbReference type="GO" id="GO:0046872">
    <property type="term" value="F:metal ion binding"/>
    <property type="evidence" value="ECO:0007669"/>
    <property type="project" value="InterPro"/>
</dbReference>
<dbReference type="InterPro" id="IPR006128">
    <property type="entry name" value="Lipoprotein_PsaA-like"/>
</dbReference>
<organism evidence="6 7">
    <name type="scientific">Priestia megaterium (strain WSH-002)</name>
    <name type="common">Bacillus megaterium</name>
    <dbReference type="NCBI Taxonomy" id="1006007"/>
    <lineage>
        <taxon>Bacteria</taxon>
        <taxon>Bacillati</taxon>
        <taxon>Bacillota</taxon>
        <taxon>Bacilli</taxon>
        <taxon>Bacillales</taxon>
        <taxon>Bacillaceae</taxon>
        <taxon>Priestia</taxon>
    </lineage>
</organism>
<dbReference type="Pfam" id="PF01297">
    <property type="entry name" value="ZnuA"/>
    <property type="match status" value="1"/>
</dbReference>
<keyword evidence="1 3" id="KW-0813">Transport</keyword>
<dbReference type="InterPro" id="IPR006129">
    <property type="entry name" value="AdhesinB"/>
</dbReference>
<keyword evidence="2 5" id="KW-0732">Signal</keyword>
<dbReference type="EMBL" id="CP003017">
    <property type="protein sequence ID" value="AEN87254.1"/>
    <property type="molecule type" value="Genomic_DNA"/>
</dbReference>
<feature type="chain" id="PRO_5039240721" evidence="5">
    <location>
        <begin position="20"/>
        <end position="321"/>
    </location>
</feature>
<gene>
    <name evidence="6" type="primary">znuA</name>
    <name evidence="6" type="ORF">BMWSH_0370</name>
</gene>
<dbReference type="PRINTS" id="PR00691">
    <property type="entry name" value="ADHESINB"/>
</dbReference>
<evidence type="ECO:0000256" key="5">
    <source>
        <dbReference type="SAM" id="SignalP"/>
    </source>
</evidence>
<evidence type="ECO:0000256" key="2">
    <source>
        <dbReference type="ARBA" id="ARBA00022729"/>
    </source>
</evidence>
<dbReference type="KEGG" id="bmh:BMWSH_0370"/>
<evidence type="ECO:0000313" key="7">
    <source>
        <dbReference type="Proteomes" id="UP000001283"/>
    </source>
</evidence>
<dbReference type="PANTHER" id="PTHR42953">
    <property type="entry name" value="HIGH-AFFINITY ZINC UPTAKE SYSTEM PROTEIN ZNUA-RELATED"/>
    <property type="match status" value="1"/>
</dbReference>
<comment type="similarity">
    <text evidence="3">Belongs to the bacterial solute-binding protein 9 family.</text>
</comment>
<dbReference type="CDD" id="cd01017">
    <property type="entry name" value="AdcA"/>
    <property type="match status" value="1"/>
</dbReference>
<dbReference type="AlphaFoldDB" id="A0A8D3WXD1"/>
<evidence type="ECO:0000256" key="4">
    <source>
        <dbReference type="SAM" id="MobiDB-lite"/>
    </source>
</evidence>
<dbReference type="InterPro" id="IPR006127">
    <property type="entry name" value="ZnuA-like"/>
</dbReference>
<dbReference type="Gene3D" id="3.40.50.1980">
    <property type="entry name" value="Nitrogenase molybdenum iron protein domain"/>
    <property type="match status" value="2"/>
</dbReference>
<proteinExistence type="inferred from homology"/>
<evidence type="ECO:0000256" key="3">
    <source>
        <dbReference type="RuleBase" id="RU003512"/>
    </source>
</evidence>
<feature type="region of interest" description="Disordered" evidence="4">
    <location>
        <begin position="125"/>
        <end position="153"/>
    </location>
</feature>
<dbReference type="PRINTS" id="PR00690">
    <property type="entry name" value="ADHESNFAMILY"/>
</dbReference>
<dbReference type="GO" id="GO:0030001">
    <property type="term" value="P:metal ion transport"/>
    <property type="evidence" value="ECO:0007669"/>
    <property type="project" value="InterPro"/>
</dbReference>
<protein>
    <submittedName>
        <fullName evidence="6">Mn/Zn ABC transporter (Mn/Zn-binding (Lipo)protein) (Surface adhesin A)</fullName>
    </submittedName>
</protein>
<dbReference type="Proteomes" id="UP000001283">
    <property type="component" value="Chromosome"/>
</dbReference>
<accession>A0A8D3WXD1</accession>
<dbReference type="RefSeq" id="WP_014457954.1">
    <property type="nucleotide sequence ID" value="NC_017138.1"/>
</dbReference>
<feature type="signal peptide" evidence="5">
    <location>
        <begin position="1"/>
        <end position="19"/>
    </location>
</feature>
<evidence type="ECO:0000313" key="6">
    <source>
        <dbReference type="EMBL" id="AEN87254.1"/>
    </source>
</evidence>
<name>A0A8D3WXD1_PRIMW</name>
<dbReference type="PROSITE" id="PS51257">
    <property type="entry name" value="PROKAR_LIPOPROTEIN"/>
    <property type="match status" value="1"/>
</dbReference>
<reference evidence="6 7" key="1">
    <citation type="journal article" date="2011" name="J. Bacteriol.">
        <title>Complete genome sequence of the industrial strain Bacillus megaterium WSH-002.</title>
        <authorList>
            <person name="Liu L."/>
            <person name="Li Y."/>
            <person name="Zhang J."/>
            <person name="Zou W."/>
            <person name="Zhou Z."/>
            <person name="Liu J."/>
            <person name="Li X."/>
            <person name="Wang L."/>
            <person name="Chen J."/>
        </authorList>
    </citation>
    <scope>NUCLEOTIDE SEQUENCE [LARGE SCALE GENOMIC DNA]</scope>
    <source>
        <strain evidence="6 7">WSH-002</strain>
    </source>
</reference>